<dbReference type="AlphaFoldDB" id="A0AA42DLQ6"/>
<evidence type="ECO:0000313" key="4">
    <source>
        <dbReference type="EMBL" id="MDA3731127.1"/>
    </source>
</evidence>
<comment type="caution">
    <text evidence="4">The sequence shown here is derived from an EMBL/GenBank/DDBJ whole genome shotgun (WGS) entry which is preliminary data.</text>
</comment>
<name>A0AA42DLQ6_9FIRM</name>
<dbReference type="RefSeq" id="WP_271011568.1">
    <property type="nucleotide sequence ID" value="NZ_JAQIFT010000028.1"/>
</dbReference>
<keyword evidence="1 2" id="KW-0238">DNA-binding</keyword>
<dbReference type="PANTHER" id="PTHR43479">
    <property type="entry name" value="ACREF/ENVCD OPERON REPRESSOR-RELATED"/>
    <property type="match status" value="1"/>
</dbReference>
<dbReference type="PROSITE" id="PS50977">
    <property type="entry name" value="HTH_TETR_2"/>
    <property type="match status" value="1"/>
</dbReference>
<reference evidence="4" key="1">
    <citation type="journal article" date="2023" name="Int. J. Syst. Evol. Microbiol.">
        <title>&lt;i&gt;Holtiella tumoricola&lt;/i&gt; gen. nov. sp. nov., isolated from a human clinical sample.</title>
        <authorList>
            <person name="Allen-Vercoe E."/>
            <person name="Daigneault M.C."/>
            <person name="Vancuren S.J."/>
            <person name="Cochrane K."/>
            <person name="O'Neal L.L."/>
            <person name="Sankaranarayanan K."/>
            <person name="Lawson P.A."/>
        </authorList>
    </citation>
    <scope>NUCLEOTIDE SEQUENCE</scope>
    <source>
        <strain evidence="4">CC70A</strain>
    </source>
</reference>
<accession>A0AA42DLQ6</accession>
<feature type="DNA-binding region" description="H-T-H motif" evidence="2">
    <location>
        <begin position="34"/>
        <end position="53"/>
    </location>
</feature>
<keyword evidence="5" id="KW-1185">Reference proteome</keyword>
<dbReference type="GO" id="GO:0003677">
    <property type="term" value="F:DNA binding"/>
    <property type="evidence" value="ECO:0007669"/>
    <property type="project" value="UniProtKB-UniRule"/>
</dbReference>
<dbReference type="InterPro" id="IPR009057">
    <property type="entry name" value="Homeodomain-like_sf"/>
</dbReference>
<organism evidence="4 5">
    <name type="scientific">Holtiella tumoricola</name>
    <dbReference type="NCBI Taxonomy" id="3018743"/>
    <lineage>
        <taxon>Bacteria</taxon>
        <taxon>Bacillati</taxon>
        <taxon>Bacillota</taxon>
        <taxon>Clostridia</taxon>
        <taxon>Lachnospirales</taxon>
        <taxon>Cellulosilyticaceae</taxon>
        <taxon>Holtiella</taxon>
    </lineage>
</organism>
<dbReference type="SUPFAM" id="SSF46689">
    <property type="entry name" value="Homeodomain-like"/>
    <property type="match status" value="1"/>
</dbReference>
<proteinExistence type="predicted"/>
<evidence type="ECO:0000256" key="1">
    <source>
        <dbReference type="ARBA" id="ARBA00023125"/>
    </source>
</evidence>
<dbReference type="Gene3D" id="1.10.357.10">
    <property type="entry name" value="Tetracycline Repressor, domain 2"/>
    <property type="match status" value="1"/>
</dbReference>
<dbReference type="InterPro" id="IPR001647">
    <property type="entry name" value="HTH_TetR"/>
</dbReference>
<sequence>MPKVYSPQKREEIRERLMQEALILIKQHGMQRMSIEALTSRVGIAKGTFYSFYKSKESLIYHIVKCYHDKINMRIKLVREEKGYLDRDDIRNYYYSMMFVDDDNIYNYLRQDDFVSLSINLPEEYRTRRDVIRERIQENLKYIKGKKEQYDLDAVINWSQIINITLGNRKLLAEEGLDKIINQLIENMLDELFEV</sequence>
<dbReference type="InterPro" id="IPR050624">
    <property type="entry name" value="HTH-type_Tx_Regulator"/>
</dbReference>
<evidence type="ECO:0000259" key="3">
    <source>
        <dbReference type="PROSITE" id="PS50977"/>
    </source>
</evidence>
<protein>
    <submittedName>
        <fullName evidence="4">TetR/AcrR family transcriptional regulator</fullName>
    </submittedName>
</protein>
<feature type="domain" description="HTH tetR-type" evidence="3">
    <location>
        <begin position="11"/>
        <end position="71"/>
    </location>
</feature>
<evidence type="ECO:0000256" key="2">
    <source>
        <dbReference type="PROSITE-ProRule" id="PRU00335"/>
    </source>
</evidence>
<gene>
    <name evidence="4" type="ORF">PBV87_06450</name>
</gene>
<evidence type="ECO:0000313" key="5">
    <source>
        <dbReference type="Proteomes" id="UP001169242"/>
    </source>
</evidence>
<dbReference type="Proteomes" id="UP001169242">
    <property type="component" value="Unassembled WGS sequence"/>
</dbReference>
<dbReference type="Pfam" id="PF00440">
    <property type="entry name" value="TetR_N"/>
    <property type="match status" value="1"/>
</dbReference>
<dbReference type="EMBL" id="JAQIFT010000028">
    <property type="protein sequence ID" value="MDA3731127.1"/>
    <property type="molecule type" value="Genomic_DNA"/>
</dbReference>
<dbReference type="PRINTS" id="PR00455">
    <property type="entry name" value="HTHTETR"/>
</dbReference>
<dbReference type="PANTHER" id="PTHR43479:SF11">
    <property type="entry name" value="ACREF_ENVCD OPERON REPRESSOR-RELATED"/>
    <property type="match status" value="1"/>
</dbReference>